<dbReference type="GO" id="GO:0009055">
    <property type="term" value="F:electron transfer activity"/>
    <property type="evidence" value="ECO:0007669"/>
    <property type="project" value="TreeGrafter"/>
</dbReference>
<dbReference type="InterPro" id="IPR006869">
    <property type="entry name" value="DUF547"/>
</dbReference>
<proteinExistence type="predicted"/>
<evidence type="ECO:0000256" key="1">
    <source>
        <dbReference type="SAM" id="SignalP"/>
    </source>
</evidence>
<dbReference type="PANTHER" id="PTHR34386:SF1">
    <property type="entry name" value="GLUTAREDOXIN-LIKE PROTEIN NRDH"/>
    <property type="match status" value="1"/>
</dbReference>
<dbReference type="RefSeq" id="WP_241935659.1">
    <property type="nucleotide sequence ID" value="NZ_JALBGC010000002.1"/>
</dbReference>
<feature type="chain" id="PRO_5040987507" evidence="1">
    <location>
        <begin position="26"/>
        <end position="258"/>
    </location>
</feature>
<dbReference type="Pfam" id="PF04784">
    <property type="entry name" value="DUF547"/>
    <property type="match status" value="1"/>
</dbReference>
<feature type="domain" description="DUF547" evidence="2">
    <location>
        <begin position="86"/>
        <end position="184"/>
    </location>
</feature>
<gene>
    <name evidence="3" type="ORF">MON38_08125</name>
</gene>
<accession>A0A9X1VDX5</accession>
<dbReference type="EMBL" id="JALBGC010000002">
    <property type="protein sequence ID" value="MCI1187384.1"/>
    <property type="molecule type" value="Genomic_DNA"/>
</dbReference>
<dbReference type="GO" id="GO:0045454">
    <property type="term" value="P:cell redox homeostasis"/>
    <property type="evidence" value="ECO:0007669"/>
    <property type="project" value="TreeGrafter"/>
</dbReference>
<dbReference type="AlphaFoldDB" id="A0A9X1VDX5"/>
<dbReference type="PANTHER" id="PTHR34386">
    <property type="entry name" value="GLUTAREDOXIN"/>
    <property type="match status" value="1"/>
</dbReference>
<sequence length="258" mass="29138">MQKTLRFFRKFWAVAIALLVLPASAQRAQTVATPAAALTAQTTAFLQQYVNKEGKVNYAAIQRDPDQLEALLYTIAEFDAPHAAAADQYAFYLNAYNVLVIGDIVRNYPLKSVQDMPGFFNKTLHRVGGEQLTLDQLETDKLRKIYDDPRLHFALVCGTQSCPRLNRTAYVGAELFVQLNNQAKFALADPAYVKVNPNAKLVQLPEIFKWYEADFSASGKTGVLYVNQFRKEKGAYVPTWFAVEYYPYNWSLNDQAGQ</sequence>
<keyword evidence="1" id="KW-0732">Signal</keyword>
<dbReference type="InterPro" id="IPR051548">
    <property type="entry name" value="Grx-like_ET"/>
</dbReference>
<evidence type="ECO:0000313" key="4">
    <source>
        <dbReference type="Proteomes" id="UP001139193"/>
    </source>
</evidence>
<evidence type="ECO:0000259" key="2">
    <source>
        <dbReference type="Pfam" id="PF04784"/>
    </source>
</evidence>
<protein>
    <submittedName>
        <fullName evidence="3">DUF547 domain-containing protein</fullName>
    </submittedName>
</protein>
<keyword evidence="4" id="KW-1185">Reference proteome</keyword>
<organism evidence="3 4">
    <name type="scientific">Hymenobacter cyanobacteriorum</name>
    <dbReference type="NCBI Taxonomy" id="2926463"/>
    <lineage>
        <taxon>Bacteria</taxon>
        <taxon>Pseudomonadati</taxon>
        <taxon>Bacteroidota</taxon>
        <taxon>Cytophagia</taxon>
        <taxon>Cytophagales</taxon>
        <taxon>Hymenobacteraceae</taxon>
        <taxon>Hymenobacter</taxon>
    </lineage>
</organism>
<dbReference type="Proteomes" id="UP001139193">
    <property type="component" value="Unassembled WGS sequence"/>
</dbReference>
<feature type="signal peptide" evidence="1">
    <location>
        <begin position="1"/>
        <end position="25"/>
    </location>
</feature>
<evidence type="ECO:0000313" key="3">
    <source>
        <dbReference type="EMBL" id="MCI1187384.1"/>
    </source>
</evidence>
<reference evidence="3" key="1">
    <citation type="submission" date="2022-03" db="EMBL/GenBank/DDBJ databases">
        <title>Bacterial whole genome sequence for Hymenobacter sp. DH14.</title>
        <authorList>
            <person name="Le V."/>
        </authorList>
    </citation>
    <scope>NUCLEOTIDE SEQUENCE</scope>
    <source>
        <strain evidence="3">DH14</strain>
    </source>
</reference>
<name>A0A9X1VDX5_9BACT</name>
<comment type="caution">
    <text evidence="3">The sequence shown here is derived from an EMBL/GenBank/DDBJ whole genome shotgun (WGS) entry which is preliminary data.</text>
</comment>